<accession>A0A9N7TTB1</accession>
<dbReference type="Proteomes" id="UP001153269">
    <property type="component" value="Unassembled WGS sequence"/>
</dbReference>
<protein>
    <submittedName>
        <fullName evidence="2">Uncharacterized protein</fullName>
    </submittedName>
</protein>
<sequence length="136" mass="14131">MSCDETGVGAASRSSHTGANYGTCLLKWKKRSRVGPFVKCGTKACFQHEELPAAPVSAAWGPDDPSPTPLPPPPPPPPIGSSRACVHIESQAQIFNTALIECPSLGWRGPGVPPLGARGAGVAVWGGLTPKPCLRR</sequence>
<evidence type="ECO:0000313" key="2">
    <source>
        <dbReference type="EMBL" id="CAB1418284.1"/>
    </source>
</evidence>
<evidence type="ECO:0000313" key="3">
    <source>
        <dbReference type="Proteomes" id="UP001153269"/>
    </source>
</evidence>
<feature type="region of interest" description="Disordered" evidence="1">
    <location>
        <begin position="56"/>
        <end position="82"/>
    </location>
</feature>
<proteinExistence type="predicted"/>
<comment type="caution">
    <text evidence="2">The sequence shown here is derived from an EMBL/GenBank/DDBJ whole genome shotgun (WGS) entry which is preliminary data.</text>
</comment>
<keyword evidence="3" id="KW-1185">Reference proteome</keyword>
<name>A0A9N7TTB1_PLEPL</name>
<feature type="compositionally biased region" description="Pro residues" evidence="1">
    <location>
        <begin position="64"/>
        <end position="79"/>
    </location>
</feature>
<reference evidence="2" key="1">
    <citation type="submission" date="2020-03" db="EMBL/GenBank/DDBJ databases">
        <authorList>
            <person name="Weist P."/>
        </authorList>
    </citation>
    <scope>NUCLEOTIDE SEQUENCE</scope>
</reference>
<organism evidence="2 3">
    <name type="scientific">Pleuronectes platessa</name>
    <name type="common">European plaice</name>
    <dbReference type="NCBI Taxonomy" id="8262"/>
    <lineage>
        <taxon>Eukaryota</taxon>
        <taxon>Metazoa</taxon>
        <taxon>Chordata</taxon>
        <taxon>Craniata</taxon>
        <taxon>Vertebrata</taxon>
        <taxon>Euteleostomi</taxon>
        <taxon>Actinopterygii</taxon>
        <taxon>Neopterygii</taxon>
        <taxon>Teleostei</taxon>
        <taxon>Neoteleostei</taxon>
        <taxon>Acanthomorphata</taxon>
        <taxon>Carangaria</taxon>
        <taxon>Pleuronectiformes</taxon>
        <taxon>Pleuronectoidei</taxon>
        <taxon>Pleuronectidae</taxon>
        <taxon>Pleuronectes</taxon>
    </lineage>
</organism>
<evidence type="ECO:0000256" key="1">
    <source>
        <dbReference type="SAM" id="MobiDB-lite"/>
    </source>
</evidence>
<gene>
    <name evidence="2" type="ORF">PLEPLA_LOCUS6108</name>
</gene>
<dbReference type="AlphaFoldDB" id="A0A9N7TTB1"/>
<dbReference type="EMBL" id="CADEAL010000314">
    <property type="protein sequence ID" value="CAB1418284.1"/>
    <property type="molecule type" value="Genomic_DNA"/>
</dbReference>